<evidence type="ECO:0000313" key="3">
    <source>
        <dbReference type="Proteomes" id="UP000197058"/>
    </source>
</evidence>
<dbReference type="PANTHER" id="PTHR40265">
    <property type="entry name" value="BLL2707 PROTEIN"/>
    <property type="match status" value="1"/>
</dbReference>
<dbReference type="InterPro" id="IPR025870">
    <property type="entry name" value="Glyoxalase-like_dom"/>
</dbReference>
<evidence type="ECO:0000259" key="1">
    <source>
        <dbReference type="Pfam" id="PF13468"/>
    </source>
</evidence>
<dbReference type="Pfam" id="PF13468">
    <property type="entry name" value="Glyoxalase_3"/>
    <property type="match status" value="1"/>
</dbReference>
<gene>
    <name evidence="2" type="ORF">CEP64_02180</name>
</gene>
<dbReference type="AlphaFoldDB" id="A0AAI8DGP7"/>
<dbReference type="Gene3D" id="2.60.40.4320">
    <property type="match status" value="1"/>
</dbReference>
<dbReference type="PANTHER" id="PTHR40265:SF1">
    <property type="entry name" value="GLYOXALASE-LIKE DOMAIN-CONTAINING PROTEIN"/>
    <property type="match status" value="1"/>
</dbReference>
<feature type="domain" description="Glyoxalase-like" evidence="1">
    <location>
        <begin position="7"/>
        <end position="191"/>
    </location>
</feature>
<dbReference type="InterPro" id="IPR029068">
    <property type="entry name" value="Glyas_Bleomycin-R_OHBP_Dase"/>
</dbReference>
<sequence>MYMNLKFDHIIHYVDGIESIEFPHQYIQAIQGGKHTQLGTYNQLSYIDLHYIEWIDVFDAALARSYAQTEEGRLSFANTFKDEHVQEGFKRICLRTQNISSVKTHLEQFDLDIVGPIEMSRTKPDGTTIQWQLLYLDDKQELNLPFIIQWGESDEEREASLEDNFHYNLSIDEVTIQVGNLQESSQNWQSWYGLKEIEKSEDDVKLGFKEDDVVIKLIEDAEEKYTTLSLSSTNIKKDTRILYKGACYEFKANSHKH</sequence>
<proteinExistence type="predicted"/>
<protein>
    <recommendedName>
        <fullName evidence="1">Glyoxalase-like domain-containing protein</fullName>
    </recommendedName>
</protein>
<dbReference type="EMBL" id="CP022046">
    <property type="protein sequence ID" value="ASE33448.1"/>
    <property type="molecule type" value="Genomic_DNA"/>
</dbReference>
<dbReference type="SUPFAM" id="SSF54593">
    <property type="entry name" value="Glyoxalase/Bleomycin resistance protein/Dihydroxybiphenyl dioxygenase"/>
    <property type="match status" value="1"/>
</dbReference>
<evidence type="ECO:0000313" key="2">
    <source>
        <dbReference type="EMBL" id="ASE33448.1"/>
    </source>
</evidence>
<reference evidence="3" key="1">
    <citation type="submission" date="2017-06" db="EMBL/GenBank/DDBJ databases">
        <title>FDA dAtabase for Regulatory Grade micrObial Sequences (FDA-ARGOS): Supporting development and validation of Infectious Disease Dx tests.</title>
        <authorList>
            <person name="Goldberg B."/>
            <person name="Campos J."/>
            <person name="Tallon L."/>
            <person name="Sadzewicz L."/>
            <person name="Sengamalay N."/>
            <person name="Ott S."/>
            <person name="Godinez A."/>
            <person name="Nagaraj S."/>
            <person name="Vavikolanu K."/>
            <person name="Nadendla S."/>
            <person name="George J."/>
            <person name="Geyer C."/>
            <person name="Sichtig H."/>
        </authorList>
    </citation>
    <scope>NUCLEOTIDE SEQUENCE [LARGE SCALE GENOMIC DNA]</scope>
    <source>
        <strain evidence="3">FDAARGOS_285</strain>
    </source>
</reference>
<accession>A0AAI8DGP7</accession>
<dbReference type="Gene3D" id="3.10.180.10">
    <property type="entry name" value="2,3-Dihydroxybiphenyl 1,2-Dioxygenase, domain 1"/>
    <property type="match status" value="1"/>
</dbReference>
<dbReference type="Proteomes" id="UP000197058">
    <property type="component" value="Chromosome"/>
</dbReference>
<organism evidence="2 3">
    <name type="scientific">Mammaliicoccus sciuri</name>
    <name type="common">Staphylococcus sciuri</name>
    <dbReference type="NCBI Taxonomy" id="1296"/>
    <lineage>
        <taxon>Bacteria</taxon>
        <taxon>Bacillati</taxon>
        <taxon>Bacillota</taxon>
        <taxon>Bacilli</taxon>
        <taxon>Bacillales</taxon>
        <taxon>Staphylococcaceae</taxon>
        <taxon>Mammaliicoccus</taxon>
    </lineage>
</organism>
<name>A0AAI8DGP7_MAMSC</name>
<dbReference type="KEGG" id="sscu:CEP64_02180"/>